<evidence type="ECO:0000256" key="2">
    <source>
        <dbReference type="SAM" id="Phobius"/>
    </source>
</evidence>
<reference evidence="3 4" key="2">
    <citation type="submission" date="2015-10" db="EMBL/GenBank/DDBJ databases">
        <title>Draft Genome Sequence of Prosthecomicrobium hirschii ATCC 27832.</title>
        <authorList>
            <person name="Daniel J."/>
            <person name="Givan S.A."/>
            <person name="Brun Y.V."/>
            <person name="Brown P.J."/>
        </authorList>
    </citation>
    <scope>NUCLEOTIDE SEQUENCE [LARGE SCALE GENOMIC DNA]</scope>
    <source>
        <strain evidence="3 4">16</strain>
    </source>
</reference>
<sequence length="225" mass="23827">MEPFEMVDADPSGRPAGTVRSLQEAIRRVREVATAKADSLADLAATERARLHLLAEALADVARDVPPEVEFFTLAIPPTDPPRLWIDMTSHVALARDRRTYRFVKDTRLGRVVLRETAALDQMADAVTDYIAERLIEREQVFEADWLLARRSTGGRGTGGQGTGELGTGEPGTGHGAPAVPTSSEATPPAAPGPLPGRLSTLAAFAAGLALGIAALLAFAILRSG</sequence>
<name>A0A0P6VZY8_9HYPH</name>
<keyword evidence="2" id="KW-1133">Transmembrane helix</keyword>
<organism evidence="3 4">
    <name type="scientific">Prosthecodimorpha hirschii</name>
    <dbReference type="NCBI Taxonomy" id="665126"/>
    <lineage>
        <taxon>Bacteria</taxon>
        <taxon>Pseudomonadati</taxon>
        <taxon>Pseudomonadota</taxon>
        <taxon>Alphaproteobacteria</taxon>
        <taxon>Hyphomicrobiales</taxon>
        <taxon>Ancalomicrobiaceae</taxon>
        <taxon>Prosthecodimorpha</taxon>
    </lineage>
</organism>
<feature type="compositionally biased region" description="Gly residues" evidence="1">
    <location>
        <begin position="154"/>
        <end position="175"/>
    </location>
</feature>
<evidence type="ECO:0000313" key="3">
    <source>
        <dbReference type="EMBL" id="KPL52316.1"/>
    </source>
</evidence>
<keyword evidence="4" id="KW-1185">Reference proteome</keyword>
<evidence type="ECO:0000256" key="1">
    <source>
        <dbReference type="SAM" id="MobiDB-lite"/>
    </source>
</evidence>
<keyword evidence="2" id="KW-0472">Membrane</keyword>
<reference evidence="3 4" key="1">
    <citation type="submission" date="2015-09" db="EMBL/GenBank/DDBJ databases">
        <authorList>
            <person name="Jackson K.R."/>
            <person name="Lunt B.L."/>
            <person name="Fisher J.N.B."/>
            <person name="Gardner A.V."/>
            <person name="Bailey M.E."/>
            <person name="Deus L.M."/>
            <person name="Earl A.S."/>
            <person name="Gibby P.D."/>
            <person name="Hartmann K.A."/>
            <person name="Liu J.E."/>
            <person name="Manci A.M."/>
            <person name="Nielsen D.A."/>
            <person name="Solomon M.B."/>
            <person name="Breakwell D.P."/>
            <person name="Burnett S.H."/>
            <person name="Grose J.H."/>
        </authorList>
    </citation>
    <scope>NUCLEOTIDE SEQUENCE [LARGE SCALE GENOMIC DNA]</scope>
    <source>
        <strain evidence="3 4">16</strain>
    </source>
</reference>
<dbReference type="AlphaFoldDB" id="A0A0P6VZY8"/>
<gene>
    <name evidence="3" type="ORF">ABB55_08790</name>
</gene>
<feature type="compositionally biased region" description="Low complexity" evidence="1">
    <location>
        <begin position="176"/>
        <end position="188"/>
    </location>
</feature>
<dbReference type="Proteomes" id="UP000048984">
    <property type="component" value="Unassembled WGS sequence"/>
</dbReference>
<proteinExistence type="predicted"/>
<comment type="caution">
    <text evidence="3">The sequence shown here is derived from an EMBL/GenBank/DDBJ whole genome shotgun (WGS) entry which is preliminary data.</text>
</comment>
<keyword evidence="2" id="KW-0812">Transmembrane</keyword>
<feature type="transmembrane region" description="Helical" evidence="2">
    <location>
        <begin position="202"/>
        <end position="222"/>
    </location>
</feature>
<evidence type="ECO:0000313" key="4">
    <source>
        <dbReference type="Proteomes" id="UP000048984"/>
    </source>
</evidence>
<feature type="region of interest" description="Disordered" evidence="1">
    <location>
        <begin position="153"/>
        <end position="194"/>
    </location>
</feature>
<accession>A0A0P6VZY8</accession>
<dbReference type="EMBL" id="LJYW01000001">
    <property type="protein sequence ID" value="KPL52316.1"/>
    <property type="molecule type" value="Genomic_DNA"/>
</dbReference>
<protein>
    <submittedName>
        <fullName evidence="3">Uncharacterized protein</fullName>
    </submittedName>
</protein>